<accession>A0ABR5CRW6</accession>
<keyword evidence="4" id="KW-1185">Reference proteome</keyword>
<dbReference type="InterPro" id="IPR006528">
    <property type="entry name" value="Phage_head_morphogenesis_dom"/>
</dbReference>
<dbReference type="Proteomes" id="UP000052068">
    <property type="component" value="Unassembled WGS sequence"/>
</dbReference>
<dbReference type="Pfam" id="PF18810">
    <property type="entry name" value="PBECR2"/>
    <property type="match status" value="1"/>
</dbReference>
<dbReference type="Pfam" id="PF04233">
    <property type="entry name" value="Phage_Mu_F"/>
    <property type="match status" value="1"/>
</dbReference>
<dbReference type="EMBL" id="JWJH01000011">
    <property type="protein sequence ID" value="KJF67464.1"/>
    <property type="molecule type" value="Genomic_DNA"/>
</dbReference>
<proteinExistence type="predicted"/>
<dbReference type="InterPro" id="IPR041110">
    <property type="entry name" value="PBECR2"/>
</dbReference>
<protein>
    <submittedName>
        <fullName evidence="3">Head morphogenesis protein</fullName>
    </submittedName>
</protein>
<evidence type="ECO:0000259" key="1">
    <source>
        <dbReference type="Pfam" id="PF04233"/>
    </source>
</evidence>
<feature type="domain" description="Phage head morphogenesis" evidence="1">
    <location>
        <begin position="111"/>
        <end position="231"/>
    </location>
</feature>
<evidence type="ECO:0000259" key="2">
    <source>
        <dbReference type="Pfam" id="PF18810"/>
    </source>
</evidence>
<gene>
    <name evidence="3" type="ORF">RS75_13100</name>
</gene>
<reference evidence="3 4" key="1">
    <citation type="submission" date="2015-03" db="EMBL/GenBank/DDBJ databases">
        <title>Draft Genome Sequences of Agrobacterium nepotum Strain 39/7T (= CFBP 7436T = LMG 26435T) and Agrobacterium sp. Strain KFB 330 (= CFBP 8308 = LMG 28674).</title>
        <authorList>
            <person name="Kuzmanovic N."/>
            <person name="Pulawska J."/>
            <person name="Obradovic A."/>
        </authorList>
    </citation>
    <scope>NUCLEOTIDE SEQUENCE [LARGE SCALE GENOMIC DNA]</scope>
    <source>
        <strain evidence="3 4">39/7</strain>
    </source>
</reference>
<feature type="domain" description="Phage-Barnase-EndoU-ColicinE5/D-RelE like nuclease 2" evidence="2">
    <location>
        <begin position="345"/>
        <end position="471"/>
    </location>
</feature>
<evidence type="ECO:0000313" key="3">
    <source>
        <dbReference type="EMBL" id="KJF67464.1"/>
    </source>
</evidence>
<sequence>MRKALDVPDFASAQKAVLSLAAVWSPSALATQIGDGLELAALQGREAAFLDGEMEDDFADADVINQPFREQIDFFRQKRVKPTKAWTDALRGVHDRAFVIAGATDTDMLTDFQNAIARAMEEGTGLEQFRKDFDRIVQRYGWQYKGERGWRTRVIFETNMRTAYMAGRLKQMRDPDVVQLRPYMEYRHGETRQPKIPRPFHQAWHGLVLRHDDPWWDTHFPPNDWLCSCGVRSLSLADLKRRGKDGPDTAPGDLAVPLIDPVSGKLIEQPQGIGYGWDYMPGDLWERGLVPSALMNEGGVTLENPLQPVEIDVAESVESLLKRSKPFKAKPLRDGVSGEENIRSFLTPFGADLDQAVLFEDKAGHKLPISDQLFRGGDDILTGDHATLAPLLAEAMMDPDEIWIGVARRHDKSGDAPDELVANRRYVRADLKSGLMIAVEMGERFWSAVVARGRDQMGALDMRRNGKLVFQRSKK</sequence>
<evidence type="ECO:0000313" key="4">
    <source>
        <dbReference type="Proteomes" id="UP000052068"/>
    </source>
</evidence>
<name>A0ABR5CRW6_9HYPH</name>
<organism evidence="3 4">
    <name type="scientific">Rhizobium nepotum 39/7</name>
    <dbReference type="NCBI Taxonomy" id="1368418"/>
    <lineage>
        <taxon>Bacteria</taxon>
        <taxon>Pseudomonadati</taxon>
        <taxon>Pseudomonadota</taxon>
        <taxon>Alphaproteobacteria</taxon>
        <taxon>Hyphomicrobiales</taxon>
        <taxon>Rhizobiaceae</taxon>
        <taxon>Rhizobium/Agrobacterium group</taxon>
        <taxon>Rhizobium</taxon>
    </lineage>
</organism>
<comment type="caution">
    <text evidence="3">The sequence shown here is derived from an EMBL/GenBank/DDBJ whole genome shotgun (WGS) entry which is preliminary data.</text>
</comment>